<evidence type="ECO:0000313" key="2">
    <source>
        <dbReference type="EMBL" id="KAK8057746.1"/>
    </source>
</evidence>
<feature type="region of interest" description="Disordered" evidence="1">
    <location>
        <begin position="106"/>
        <end position="169"/>
    </location>
</feature>
<evidence type="ECO:0000256" key="1">
    <source>
        <dbReference type="SAM" id="MobiDB-lite"/>
    </source>
</evidence>
<comment type="caution">
    <text evidence="2">The sequence shown here is derived from an EMBL/GenBank/DDBJ whole genome shotgun (WGS) entry which is preliminary data.</text>
</comment>
<keyword evidence="3" id="KW-1185">Reference proteome</keyword>
<feature type="region of interest" description="Disordered" evidence="1">
    <location>
        <begin position="1"/>
        <end position="23"/>
    </location>
</feature>
<evidence type="ECO:0000313" key="3">
    <source>
        <dbReference type="Proteomes" id="UP001446871"/>
    </source>
</evidence>
<reference evidence="2 3" key="1">
    <citation type="submission" date="2023-01" db="EMBL/GenBank/DDBJ databases">
        <title>Analysis of 21 Apiospora genomes using comparative genomics revels a genus with tremendous synthesis potential of carbohydrate active enzymes and secondary metabolites.</title>
        <authorList>
            <person name="Sorensen T."/>
        </authorList>
    </citation>
    <scope>NUCLEOTIDE SEQUENCE [LARGE SCALE GENOMIC DNA]</scope>
    <source>
        <strain evidence="2 3">CBS 83171</strain>
    </source>
</reference>
<protein>
    <submittedName>
        <fullName evidence="2">Uncharacterized protein</fullName>
    </submittedName>
</protein>
<organism evidence="2 3">
    <name type="scientific">Apiospora saccharicola</name>
    <dbReference type="NCBI Taxonomy" id="335842"/>
    <lineage>
        <taxon>Eukaryota</taxon>
        <taxon>Fungi</taxon>
        <taxon>Dikarya</taxon>
        <taxon>Ascomycota</taxon>
        <taxon>Pezizomycotina</taxon>
        <taxon>Sordariomycetes</taxon>
        <taxon>Xylariomycetidae</taxon>
        <taxon>Amphisphaeriales</taxon>
        <taxon>Apiosporaceae</taxon>
        <taxon>Apiospora</taxon>
    </lineage>
</organism>
<dbReference type="Proteomes" id="UP001446871">
    <property type="component" value="Unassembled WGS sequence"/>
</dbReference>
<name>A0ABR1UFR1_9PEZI</name>
<sequence>MNNEKAMQLPYSQGSDTPYTTTESYNENAKKLMGRSLHGIETFVSHPVGYAACVNFGRSHAIQSTSVNSPSLEGRGNPPISRFQDEHMPSSYAKLICQVASHRPIPPFSSIREDGIPNMLQPRERPQRSSSKQAPATRIHHTPLTPRGRGNGGGGSRCVVIRSPTSLTP</sequence>
<proteinExistence type="predicted"/>
<dbReference type="EMBL" id="JAQQWM010000007">
    <property type="protein sequence ID" value="KAK8057746.1"/>
    <property type="molecule type" value="Genomic_DNA"/>
</dbReference>
<accession>A0ABR1UFR1</accession>
<gene>
    <name evidence="2" type="ORF">PG996_011683</name>
</gene>